<dbReference type="InterPro" id="IPR018247">
    <property type="entry name" value="EF_Hand_1_Ca_BS"/>
</dbReference>
<keyword evidence="2" id="KW-0677">Repeat</keyword>
<dbReference type="SMART" id="SM00054">
    <property type="entry name" value="EFh"/>
    <property type="match status" value="4"/>
</dbReference>
<keyword evidence="3" id="KW-0106">Calcium</keyword>
<dbReference type="InterPro" id="IPR002048">
    <property type="entry name" value="EF_hand_dom"/>
</dbReference>
<dbReference type="InterPro" id="IPR011992">
    <property type="entry name" value="EF-hand-dom_pair"/>
</dbReference>
<feature type="domain" description="EF-hand" evidence="4">
    <location>
        <begin position="178"/>
        <end position="213"/>
    </location>
</feature>
<evidence type="ECO:0000256" key="2">
    <source>
        <dbReference type="ARBA" id="ARBA00022737"/>
    </source>
</evidence>
<feature type="domain" description="EF-hand" evidence="4">
    <location>
        <begin position="138"/>
        <end position="173"/>
    </location>
</feature>
<evidence type="ECO:0000313" key="5">
    <source>
        <dbReference type="EMBL" id="CAD8769560.1"/>
    </source>
</evidence>
<gene>
    <name evidence="5" type="ORF">PPAR00522_LOCUS5958</name>
</gene>
<feature type="domain" description="EF-hand" evidence="4">
    <location>
        <begin position="52"/>
        <end position="87"/>
    </location>
</feature>
<sequence length="235" mass="26139">MGCNSSKGVEASNPTAVALERKLVLAVERARGKGTPKGSFSTLLLTFPKLRGGFTKVRALFKELDINGDGGIEWHEFLERCPRIGLDPSTPSLKEMFALADMENKQAIGSDEMILVFTIIYLLEPDFKDKIKYPEIIVALQILEKAFIFLDPSNTGYINRDEMSLAVKSGTRVTHGKQSKSIADKLFDTLDWDGSGRITFKEFMVGIEKLVMEDSDEDNAYDELGEVDEADEMKG</sequence>
<protein>
    <recommendedName>
        <fullName evidence="4">EF-hand domain-containing protein</fullName>
    </recommendedName>
</protein>
<keyword evidence="1" id="KW-0479">Metal-binding</keyword>
<accession>A0A7S0URI0</accession>
<dbReference type="Gene3D" id="1.10.238.10">
    <property type="entry name" value="EF-hand"/>
    <property type="match status" value="2"/>
</dbReference>
<proteinExistence type="predicted"/>
<reference evidence="5" key="1">
    <citation type="submission" date="2021-01" db="EMBL/GenBank/DDBJ databases">
        <authorList>
            <person name="Corre E."/>
            <person name="Pelletier E."/>
            <person name="Niang G."/>
            <person name="Scheremetjew M."/>
            <person name="Finn R."/>
            <person name="Kale V."/>
            <person name="Holt S."/>
            <person name="Cochrane G."/>
            <person name="Meng A."/>
            <person name="Brown T."/>
            <person name="Cohen L."/>
        </authorList>
    </citation>
    <scope>NUCLEOTIDE SEQUENCE</scope>
    <source>
        <strain evidence="5">SAG 63-3</strain>
    </source>
</reference>
<dbReference type="Pfam" id="PF13499">
    <property type="entry name" value="EF-hand_7"/>
    <property type="match status" value="1"/>
</dbReference>
<evidence type="ECO:0000256" key="1">
    <source>
        <dbReference type="ARBA" id="ARBA00022723"/>
    </source>
</evidence>
<name>A0A7S0URI0_9CHLO</name>
<evidence type="ECO:0000259" key="4">
    <source>
        <dbReference type="PROSITE" id="PS50222"/>
    </source>
</evidence>
<dbReference type="GO" id="GO:0005509">
    <property type="term" value="F:calcium ion binding"/>
    <property type="evidence" value="ECO:0007669"/>
    <property type="project" value="InterPro"/>
</dbReference>
<evidence type="ECO:0000256" key="3">
    <source>
        <dbReference type="ARBA" id="ARBA00022837"/>
    </source>
</evidence>
<dbReference type="PROSITE" id="PS50222">
    <property type="entry name" value="EF_HAND_2"/>
    <property type="match status" value="3"/>
</dbReference>
<dbReference type="AlphaFoldDB" id="A0A7S0URI0"/>
<dbReference type="CDD" id="cd00051">
    <property type="entry name" value="EFh"/>
    <property type="match status" value="1"/>
</dbReference>
<dbReference type="PROSITE" id="PS00018">
    <property type="entry name" value="EF_HAND_1"/>
    <property type="match status" value="1"/>
</dbReference>
<dbReference type="Pfam" id="PF13202">
    <property type="entry name" value="EF-hand_5"/>
    <property type="match status" value="1"/>
</dbReference>
<organism evidence="5">
    <name type="scientific">Polytomella parva</name>
    <dbReference type="NCBI Taxonomy" id="51329"/>
    <lineage>
        <taxon>Eukaryota</taxon>
        <taxon>Viridiplantae</taxon>
        <taxon>Chlorophyta</taxon>
        <taxon>core chlorophytes</taxon>
        <taxon>Chlorophyceae</taxon>
        <taxon>CS clade</taxon>
        <taxon>Chlamydomonadales</taxon>
        <taxon>Chlamydomonadaceae</taxon>
        <taxon>Polytomella</taxon>
    </lineage>
</organism>
<dbReference type="SUPFAM" id="SSF47473">
    <property type="entry name" value="EF-hand"/>
    <property type="match status" value="1"/>
</dbReference>
<dbReference type="PANTHER" id="PTHR45942">
    <property type="entry name" value="PROTEIN PHOSPATASE 3 REGULATORY SUBUNIT B ALPHA ISOFORM TYPE 1"/>
    <property type="match status" value="1"/>
</dbReference>
<dbReference type="EMBL" id="HBFM01009311">
    <property type="protein sequence ID" value="CAD8769560.1"/>
    <property type="molecule type" value="Transcribed_RNA"/>
</dbReference>